<proteinExistence type="predicted"/>
<gene>
    <name evidence="2" type="ORF">SAMN05660350_01435</name>
</gene>
<accession>A0A1M7T7K7</accession>
<dbReference type="PANTHER" id="PTHR36437">
    <property type="entry name" value="GLYOXALASE/BLEOMYCIN RESISTANCE PROTEIN/DIOXYGENASE"/>
    <property type="match status" value="1"/>
</dbReference>
<dbReference type="EMBL" id="FRDM01000005">
    <property type="protein sequence ID" value="SHN66721.1"/>
    <property type="molecule type" value="Genomic_DNA"/>
</dbReference>
<reference evidence="2 3" key="1">
    <citation type="submission" date="2016-12" db="EMBL/GenBank/DDBJ databases">
        <authorList>
            <person name="Song W.-J."/>
            <person name="Kurnit D.M."/>
        </authorList>
    </citation>
    <scope>NUCLEOTIDE SEQUENCE [LARGE SCALE GENOMIC DNA]</scope>
    <source>
        <strain evidence="2 3">DSM 43162</strain>
    </source>
</reference>
<protein>
    <recommendedName>
        <fullName evidence="1">Glyoxalase/fosfomycin resistance/dioxygenase domain-containing protein</fullName>
    </recommendedName>
</protein>
<dbReference type="SUPFAM" id="SSF54593">
    <property type="entry name" value="Glyoxalase/Bleomycin resistance protein/Dihydroxybiphenyl dioxygenase"/>
    <property type="match status" value="1"/>
</dbReference>
<name>A0A1M7T7K7_9ACTN</name>
<dbReference type="InterPro" id="IPR029068">
    <property type="entry name" value="Glyas_Bleomycin-R_OHBP_Dase"/>
</dbReference>
<evidence type="ECO:0000313" key="2">
    <source>
        <dbReference type="EMBL" id="SHN66721.1"/>
    </source>
</evidence>
<organism evidence="2 3">
    <name type="scientific">Geodermatophilus obscurus</name>
    <dbReference type="NCBI Taxonomy" id="1861"/>
    <lineage>
        <taxon>Bacteria</taxon>
        <taxon>Bacillati</taxon>
        <taxon>Actinomycetota</taxon>
        <taxon>Actinomycetes</taxon>
        <taxon>Geodermatophilales</taxon>
        <taxon>Geodermatophilaceae</taxon>
        <taxon>Geodermatophilus</taxon>
    </lineage>
</organism>
<dbReference type="InterPro" id="IPR004360">
    <property type="entry name" value="Glyas_Fos-R_dOase_dom"/>
</dbReference>
<dbReference type="Proteomes" id="UP000184428">
    <property type="component" value="Unassembled WGS sequence"/>
</dbReference>
<dbReference type="Pfam" id="PF00903">
    <property type="entry name" value="Glyoxalase"/>
    <property type="match status" value="1"/>
</dbReference>
<evidence type="ECO:0000259" key="1">
    <source>
        <dbReference type="Pfam" id="PF00903"/>
    </source>
</evidence>
<dbReference type="RefSeq" id="WP_208983332.1">
    <property type="nucleotide sequence ID" value="NZ_FRDM01000005.1"/>
</dbReference>
<dbReference type="Gene3D" id="3.10.180.10">
    <property type="entry name" value="2,3-Dihydroxybiphenyl 1,2-Dioxygenase, domain 1"/>
    <property type="match status" value="1"/>
</dbReference>
<evidence type="ECO:0000313" key="3">
    <source>
        <dbReference type="Proteomes" id="UP000184428"/>
    </source>
</evidence>
<sequence>MNPALPARLPFMTTQAPTLTGISTVAIAVSDQDATKRLFEELGFETRFDGDVDVDFRWIGMAPPGGGTTLSVIATTDALPTGIDTGIRFITPDARAAHARLVDLGLRVGDLLDWPTAPLMFEFWDLDGNTMYVAEAE</sequence>
<dbReference type="PANTHER" id="PTHR36437:SF2">
    <property type="entry name" value="GLYOXALASE_BLEOMYCIN RESISTANCE PROTEIN_DIOXYGENASE"/>
    <property type="match status" value="1"/>
</dbReference>
<feature type="domain" description="Glyoxalase/fosfomycin resistance/dioxygenase" evidence="1">
    <location>
        <begin position="22"/>
        <end position="129"/>
    </location>
</feature>
<dbReference type="AlphaFoldDB" id="A0A1M7T7K7"/>